<organism evidence="1 2">
    <name type="scientific">Dolosigranulum pigrum</name>
    <dbReference type="NCBI Taxonomy" id="29394"/>
    <lineage>
        <taxon>Bacteria</taxon>
        <taxon>Bacillati</taxon>
        <taxon>Bacillota</taxon>
        <taxon>Bacilli</taxon>
        <taxon>Lactobacillales</taxon>
        <taxon>Carnobacteriaceae</taxon>
        <taxon>Dolosigranulum</taxon>
    </lineage>
</organism>
<evidence type="ECO:0000313" key="2">
    <source>
        <dbReference type="Proteomes" id="UP000190409"/>
    </source>
</evidence>
<comment type="caution">
    <text evidence="1">The sequence shown here is derived from an EMBL/GenBank/DDBJ whole genome shotgun (WGS) entry which is preliminary data.</text>
</comment>
<name>A0A1S8KQZ4_9LACT</name>
<proteinExistence type="predicted"/>
<gene>
    <name evidence="1" type="ORF">BWX42_00015</name>
</gene>
<dbReference type="AlphaFoldDB" id="A0A1S8KQZ4"/>
<dbReference type="Proteomes" id="UP000190409">
    <property type="component" value="Unassembled WGS sequence"/>
</dbReference>
<dbReference type="EMBL" id="MUYF01000001">
    <property type="protein sequence ID" value="OOL82154.1"/>
    <property type="molecule type" value="Genomic_DNA"/>
</dbReference>
<accession>A0A1S8KQZ4</accession>
<protein>
    <submittedName>
        <fullName evidence="1">Uncharacterized protein</fullName>
    </submittedName>
</protein>
<reference evidence="1 2" key="1">
    <citation type="submission" date="2017-01" db="EMBL/GenBank/DDBJ databases">
        <title>Complete Genome Sequence of Dolosigranulum pigrum isolated from a Patient with interstitial lung disease.</title>
        <authorList>
            <person name="Mukhopadhyay R."/>
            <person name="Joaquin J."/>
            <person name="Hogue R."/>
            <person name="Fitzgerald S."/>
            <person name="Jospin G."/>
            <person name="Eisen J.A."/>
            <person name="Chaturvedi V."/>
        </authorList>
    </citation>
    <scope>NUCLEOTIDE SEQUENCE [LARGE SCALE GENOMIC DNA]</scope>
    <source>
        <strain evidence="1 2">15S00348</strain>
    </source>
</reference>
<sequence length="136" mass="15634">MTDFRYALVESDETEIARQNALLRELELPIAMLVHSGGKSLHAIVRVDANSLPQYKERVNHIYDVCLKNGLEVDRQNKNPSRLSRLPGIMRQGNKQFIVDENIGKATYEEWEEWIEAVNDDLPDPRKLVRGLGEYA</sequence>
<evidence type="ECO:0000313" key="1">
    <source>
        <dbReference type="EMBL" id="OOL82154.1"/>
    </source>
</evidence>